<dbReference type="InterPro" id="IPR050654">
    <property type="entry name" value="AChE-related_enzymes"/>
</dbReference>
<dbReference type="PANTHER" id="PTHR43918">
    <property type="entry name" value="ACETYLCHOLINESTERASE"/>
    <property type="match status" value="1"/>
</dbReference>
<dbReference type="EMBL" id="JAEAOA010001153">
    <property type="protein sequence ID" value="KAK3590612.1"/>
    <property type="molecule type" value="Genomic_DNA"/>
</dbReference>
<feature type="domain" description="Carboxylesterase type B" evidence="5">
    <location>
        <begin position="28"/>
        <end position="244"/>
    </location>
</feature>
<sequence length="248" mass="27429">MFFPENRSKSTDRKCYWILHETSFNGEIQPVVQFLGIPFAEAPIGKLRFAKTVPKSKVQSPYDATHSRPACAQEKYVDSGINQFEISEDCLYLNIFVPGKIVPTGKPQFAVMVWIYGGGFISGAQDYYSGEILGGFNEVIVVTINYRLSLFGYARSRGGNIPGNMGLWDQHFGIKWVHDNILDFGGEPARITIFGESAGAASVLYQALYPGNKGLFKNVIAESGSPVNILAFNGDPSQRFERTVNYTG</sequence>
<evidence type="ECO:0000256" key="1">
    <source>
        <dbReference type="ARBA" id="ARBA00005964"/>
    </source>
</evidence>
<dbReference type="Gene3D" id="3.40.50.1820">
    <property type="entry name" value="alpha/beta hydrolase"/>
    <property type="match status" value="1"/>
</dbReference>
<proteinExistence type="inferred from homology"/>
<accession>A0AAE0VVD5</accession>
<keyword evidence="3 4" id="KW-0378">Hydrolase</keyword>
<dbReference type="GO" id="GO:0003990">
    <property type="term" value="F:acetylcholinesterase activity"/>
    <property type="evidence" value="ECO:0007669"/>
    <property type="project" value="TreeGrafter"/>
</dbReference>
<reference evidence="6" key="1">
    <citation type="journal article" date="2021" name="Genome Biol. Evol.">
        <title>A High-Quality Reference Genome for a Parasitic Bivalve with Doubly Uniparental Inheritance (Bivalvia: Unionida).</title>
        <authorList>
            <person name="Smith C.H."/>
        </authorList>
    </citation>
    <scope>NUCLEOTIDE SEQUENCE</scope>
    <source>
        <strain evidence="6">CHS0354</strain>
    </source>
</reference>
<dbReference type="PROSITE" id="PS00941">
    <property type="entry name" value="CARBOXYLESTERASE_B_2"/>
    <property type="match status" value="1"/>
</dbReference>
<evidence type="ECO:0000313" key="6">
    <source>
        <dbReference type="EMBL" id="KAK3590612.1"/>
    </source>
</evidence>
<dbReference type="GO" id="GO:0006581">
    <property type="term" value="P:acetylcholine catabolic process"/>
    <property type="evidence" value="ECO:0007669"/>
    <property type="project" value="TreeGrafter"/>
</dbReference>
<keyword evidence="2" id="KW-0719">Serine esterase</keyword>
<comment type="caution">
    <text evidence="6">The sequence shown here is derived from an EMBL/GenBank/DDBJ whole genome shotgun (WGS) entry which is preliminary data.</text>
</comment>
<organism evidence="6 7">
    <name type="scientific">Potamilus streckersoni</name>
    <dbReference type="NCBI Taxonomy" id="2493646"/>
    <lineage>
        <taxon>Eukaryota</taxon>
        <taxon>Metazoa</taxon>
        <taxon>Spiralia</taxon>
        <taxon>Lophotrochozoa</taxon>
        <taxon>Mollusca</taxon>
        <taxon>Bivalvia</taxon>
        <taxon>Autobranchia</taxon>
        <taxon>Heteroconchia</taxon>
        <taxon>Palaeoheterodonta</taxon>
        <taxon>Unionida</taxon>
        <taxon>Unionoidea</taxon>
        <taxon>Unionidae</taxon>
        <taxon>Ambleminae</taxon>
        <taxon>Lampsilini</taxon>
        <taxon>Potamilus</taxon>
    </lineage>
</organism>
<reference evidence="6" key="2">
    <citation type="journal article" date="2021" name="Genome Biol. Evol.">
        <title>Developing a high-quality reference genome for a parasitic bivalve with doubly uniparental inheritance (Bivalvia: Unionida).</title>
        <authorList>
            <person name="Smith C.H."/>
        </authorList>
    </citation>
    <scope>NUCLEOTIDE SEQUENCE</scope>
    <source>
        <strain evidence="6">CHS0354</strain>
        <tissue evidence="6">Mantle</tissue>
    </source>
</reference>
<dbReference type="InterPro" id="IPR019819">
    <property type="entry name" value="Carboxylesterase_B_CS"/>
</dbReference>
<evidence type="ECO:0000256" key="2">
    <source>
        <dbReference type="ARBA" id="ARBA00022487"/>
    </source>
</evidence>
<evidence type="ECO:0000313" key="7">
    <source>
        <dbReference type="Proteomes" id="UP001195483"/>
    </source>
</evidence>
<dbReference type="GO" id="GO:0005615">
    <property type="term" value="C:extracellular space"/>
    <property type="evidence" value="ECO:0007669"/>
    <property type="project" value="TreeGrafter"/>
</dbReference>
<dbReference type="PANTHER" id="PTHR43918:SF15">
    <property type="entry name" value="CARBOXYLIC ESTER HYDROLASE"/>
    <property type="match status" value="1"/>
</dbReference>
<evidence type="ECO:0000259" key="5">
    <source>
        <dbReference type="Pfam" id="PF00135"/>
    </source>
</evidence>
<evidence type="ECO:0000256" key="4">
    <source>
        <dbReference type="RuleBase" id="RU361235"/>
    </source>
</evidence>
<dbReference type="InterPro" id="IPR019826">
    <property type="entry name" value="Carboxylesterase_B_AS"/>
</dbReference>
<name>A0AAE0VVD5_9BIVA</name>
<dbReference type="SUPFAM" id="SSF53474">
    <property type="entry name" value="alpha/beta-Hydrolases"/>
    <property type="match status" value="1"/>
</dbReference>
<comment type="similarity">
    <text evidence="1 4">Belongs to the type-B carboxylesterase/lipase family.</text>
</comment>
<dbReference type="PROSITE" id="PS00122">
    <property type="entry name" value="CARBOXYLESTERASE_B_1"/>
    <property type="match status" value="1"/>
</dbReference>
<dbReference type="GO" id="GO:0005886">
    <property type="term" value="C:plasma membrane"/>
    <property type="evidence" value="ECO:0007669"/>
    <property type="project" value="TreeGrafter"/>
</dbReference>
<dbReference type="InterPro" id="IPR002018">
    <property type="entry name" value="CarbesteraseB"/>
</dbReference>
<protein>
    <recommendedName>
        <fullName evidence="4">Carboxylic ester hydrolase</fullName>
        <ecNumber evidence="4">3.1.1.-</ecNumber>
    </recommendedName>
</protein>
<dbReference type="InterPro" id="IPR029058">
    <property type="entry name" value="AB_hydrolase_fold"/>
</dbReference>
<dbReference type="AlphaFoldDB" id="A0AAE0VVD5"/>
<gene>
    <name evidence="6" type="ORF">CHS0354_018832</name>
</gene>
<dbReference type="Pfam" id="PF00135">
    <property type="entry name" value="COesterase"/>
    <property type="match status" value="1"/>
</dbReference>
<reference evidence="6" key="3">
    <citation type="submission" date="2023-05" db="EMBL/GenBank/DDBJ databases">
        <authorList>
            <person name="Smith C.H."/>
        </authorList>
    </citation>
    <scope>NUCLEOTIDE SEQUENCE</scope>
    <source>
        <strain evidence="6">CHS0354</strain>
        <tissue evidence="6">Mantle</tissue>
    </source>
</reference>
<dbReference type="Proteomes" id="UP001195483">
    <property type="component" value="Unassembled WGS sequence"/>
</dbReference>
<dbReference type="EC" id="3.1.1.-" evidence="4"/>
<keyword evidence="7" id="KW-1185">Reference proteome</keyword>
<evidence type="ECO:0000256" key="3">
    <source>
        <dbReference type="ARBA" id="ARBA00022801"/>
    </source>
</evidence>
<dbReference type="GO" id="GO:0019695">
    <property type="term" value="P:choline metabolic process"/>
    <property type="evidence" value="ECO:0007669"/>
    <property type="project" value="TreeGrafter"/>
</dbReference>